<dbReference type="Proteomes" id="UP000281594">
    <property type="component" value="Unassembled WGS sequence"/>
</dbReference>
<dbReference type="AlphaFoldDB" id="A0A0A0NTJ0"/>
<proteinExistence type="predicted"/>
<dbReference type="PANTHER" id="PTHR31528:SF15">
    <property type="entry name" value="RIBOFLAVIN-BINDING PROTEIN RIBY"/>
    <property type="match status" value="1"/>
</dbReference>
<dbReference type="GO" id="GO:0009228">
    <property type="term" value="P:thiamine biosynthetic process"/>
    <property type="evidence" value="ECO:0007669"/>
    <property type="project" value="InterPro"/>
</dbReference>
<sequence>MMTIRKRPRTTARRLTLWLTVGLLGPSWLTACGLPSDGVGARDGDKVVISLSAKTWNAGLASLAVAEKRGYFTQENLNVNFVLLDGATIQAQQVATGNTTVGAITPEPVIYVDQPSKKLDLRYFASFYRHNIYGLRVPAASSIKSLKDLRGKTVGVASLGSAAVTNIKVLLRDEGIPEKSVTFVSIGTGGQQAAAVKNGDVDAVALFDTQFQILQNSGVPLRRIPLPRVDSLAGGGLVADASRLRRDPDLFARIGRAVAKGVVFAQTNPEAAIDDLYATHPEARNRALPRQKSRANDAKVLRVRMRTMGVQSGESEWGILKRSELQRNIDFMNHAGLIDEKVDVDKVFTGQLTDEINDFDADAIRAQARAATPGH</sequence>
<dbReference type="EMBL" id="QYCY01000004">
    <property type="protein sequence ID" value="RLV72563.1"/>
    <property type="molecule type" value="Genomic_DNA"/>
</dbReference>
<dbReference type="PANTHER" id="PTHR31528">
    <property type="entry name" value="4-AMINO-5-HYDROXYMETHYL-2-METHYLPYRIMIDINE PHOSPHATE SYNTHASE THI11-RELATED"/>
    <property type="match status" value="1"/>
</dbReference>
<dbReference type="PROSITE" id="PS51257">
    <property type="entry name" value="PROKAR_LIPOPROTEIN"/>
    <property type="match status" value="1"/>
</dbReference>
<evidence type="ECO:0000313" key="3">
    <source>
        <dbReference type="Proteomes" id="UP000281594"/>
    </source>
</evidence>
<evidence type="ECO:0000313" key="2">
    <source>
        <dbReference type="EMBL" id="RLV72563.1"/>
    </source>
</evidence>
<accession>A0A0A0NTJ0</accession>
<dbReference type="SUPFAM" id="SSF53850">
    <property type="entry name" value="Periplasmic binding protein-like II"/>
    <property type="match status" value="1"/>
</dbReference>
<dbReference type="InterPro" id="IPR015168">
    <property type="entry name" value="SsuA/THI5"/>
</dbReference>
<dbReference type="Pfam" id="PF09084">
    <property type="entry name" value="NMT1"/>
    <property type="match status" value="1"/>
</dbReference>
<organism evidence="2 3">
    <name type="scientific">Streptomyces rapamycinicus (strain ATCC 29253 / DSM 41530 / NRRL 5491 / AYB-994)</name>
    <name type="common">Streptomyces hygroscopicus (strain ATCC 29253)</name>
    <dbReference type="NCBI Taxonomy" id="1343740"/>
    <lineage>
        <taxon>Bacteria</taxon>
        <taxon>Bacillati</taxon>
        <taxon>Actinomycetota</taxon>
        <taxon>Actinomycetes</taxon>
        <taxon>Kitasatosporales</taxon>
        <taxon>Streptomycetaceae</taxon>
        <taxon>Streptomyces</taxon>
        <taxon>Streptomyces violaceusniger group</taxon>
    </lineage>
</organism>
<dbReference type="InterPro" id="IPR027939">
    <property type="entry name" value="NMT1/THI5"/>
</dbReference>
<protein>
    <recommendedName>
        <fullName evidence="1">SsuA/THI5-like domain-containing protein</fullName>
    </recommendedName>
</protein>
<dbReference type="HOGENOM" id="CLU_028871_4_0_11"/>
<dbReference type="eggNOG" id="COG0715">
    <property type="taxonomic scope" value="Bacteria"/>
</dbReference>
<evidence type="ECO:0000259" key="1">
    <source>
        <dbReference type="Pfam" id="PF09084"/>
    </source>
</evidence>
<feature type="domain" description="SsuA/THI5-like" evidence="1">
    <location>
        <begin position="60"/>
        <end position="272"/>
    </location>
</feature>
<comment type="caution">
    <text evidence="2">The sequence shown here is derived from an EMBL/GenBank/DDBJ whole genome shotgun (WGS) entry which is preliminary data.</text>
</comment>
<reference evidence="2 3" key="1">
    <citation type="journal article" date="2018" name="J. Biol. Chem.">
        <title>Discovery of the actinoplanic acid pathway in Streptomyces rapamycinicus reveals a genetically conserved synergism with rapamycin.</title>
        <authorList>
            <person name="Mrak P."/>
            <person name="Krastel P."/>
            <person name="Pivk Lukancic P."/>
            <person name="Tao J."/>
            <person name="Pistorius D."/>
            <person name="Moore C.M."/>
        </authorList>
    </citation>
    <scope>NUCLEOTIDE SEQUENCE [LARGE SCALE GENOMIC DNA]</scope>
    <source>
        <strain evidence="2 3">NRRL 5491</strain>
    </source>
</reference>
<dbReference type="STRING" id="1343740.M271_46195"/>
<name>A0A0A0NTJ0_STRRN</name>
<dbReference type="Gene3D" id="3.40.190.10">
    <property type="entry name" value="Periplasmic binding protein-like II"/>
    <property type="match status" value="2"/>
</dbReference>
<dbReference type="RefSeq" id="WP_020874084.1">
    <property type="nucleotide sequence ID" value="NC_022785.1"/>
</dbReference>
<dbReference type="KEGG" id="src:M271_46195"/>
<gene>
    <name evidence="2" type="ORF">D3C57_148590</name>
</gene>